<proteinExistence type="predicted"/>
<evidence type="ECO:0000313" key="2">
    <source>
        <dbReference type="EMBL" id="CAH1098850.1"/>
    </source>
</evidence>
<evidence type="ECO:0000313" key="3">
    <source>
        <dbReference type="Proteomes" id="UP001153636"/>
    </source>
</evidence>
<reference evidence="2" key="1">
    <citation type="submission" date="2022-01" db="EMBL/GenBank/DDBJ databases">
        <authorList>
            <person name="King R."/>
        </authorList>
    </citation>
    <scope>NUCLEOTIDE SEQUENCE</scope>
</reference>
<keyword evidence="3" id="KW-1185">Reference proteome</keyword>
<keyword evidence="1" id="KW-1133">Transmembrane helix</keyword>
<evidence type="ECO:0000256" key="1">
    <source>
        <dbReference type="SAM" id="Phobius"/>
    </source>
</evidence>
<dbReference type="Proteomes" id="UP001153636">
    <property type="component" value="Chromosome 1"/>
</dbReference>
<accession>A0A9P0CGJ5</accession>
<gene>
    <name evidence="2" type="ORF">PSYICH_LOCUS714</name>
</gene>
<dbReference type="EMBL" id="OV651813">
    <property type="protein sequence ID" value="CAH1098850.1"/>
    <property type="molecule type" value="Genomic_DNA"/>
</dbReference>
<keyword evidence="1" id="KW-0472">Membrane</keyword>
<dbReference type="OrthoDB" id="6780690at2759"/>
<sequence length="144" mass="17145">MQKKHKKVHKMFVRRRKEGCFSTLIMRHLIDDETKFKEYFRVTKSQFNELVNIVSIDIKKKFLCSFCINSRRLNKRARLNCLTTNFAVKRVVLWRFVLTCQTIIISLFNLSARLNAASKRLDYSPKRDLTLFVSRRIPNLTSIT</sequence>
<name>A0A9P0CGJ5_9CUCU</name>
<keyword evidence="1" id="KW-0812">Transmembrane</keyword>
<feature type="transmembrane region" description="Helical" evidence="1">
    <location>
        <begin position="92"/>
        <end position="112"/>
    </location>
</feature>
<dbReference type="AlphaFoldDB" id="A0A9P0CGJ5"/>
<organism evidence="2 3">
    <name type="scientific">Psylliodes chrysocephalus</name>
    <dbReference type="NCBI Taxonomy" id="3402493"/>
    <lineage>
        <taxon>Eukaryota</taxon>
        <taxon>Metazoa</taxon>
        <taxon>Ecdysozoa</taxon>
        <taxon>Arthropoda</taxon>
        <taxon>Hexapoda</taxon>
        <taxon>Insecta</taxon>
        <taxon>Pterygota</taxon>
        <taxon>Neoptera</taxon>
        <taxon>Endopterygota</taxon>
        <taxon>Coleoptera</taxon>
        <taxon>Polyphaga</taxon>
        <taxon>Cucujiformia</taxon>
        <taxon>Chrysomeloidea</taxon>
        <taxon>Chrysomelidae</taxon>
        <taxon>Galerucinae</taxon>
        <taxon>Alticini</taxon>
        <taxon>Psylliodes</taxon>
    </lineage>
</organism>
<protein>
    <submittedName>
        <fullName evidence="2">Uncharacterized protein</fullName>
    </submittedName>
</protein>